<evidence type="ECO:0000256" key="3">
    <source>
        <dbReference type="ARBA" id="ARBA00022692"/>
    </source>
</evidence>
<accession>A0A532V0L0</accession>
<evidence type="ECO:0000256" key="2">
    <source>
        <dbReference type="ARBA" id="ARBA00009045"/>
    </source>
</evidence>
<keyword evidence="5 7" id="KW-1133">Transmembrane helix</keyword>
<comment type="subcellular location">
    <subcellularLocation>
        <location evidence="1">Membrane</location>
        <topology evidence="1">Multi-pass membrane protein</topology>
    </subcellularLocation>
</comment>
<proteinExistence type="inferred from homology"/>
<dbReference type="PANTHER" id="PTHR43731:SF14">
    <property type="entry name" value="PRESENILIN-ASSOCIATED RHOMBOID-LIKE PROTEIN, MITOCHONDRIAL"/>
    <property type="match status" value="1"/>
</dbReference>
<dbReference type="SUPFAM" id="SSF144091">
    <property type="entry name" value="Rhomboid-like"/>
    <property type="match status" value="1"/>
</dbReference>
<feature type="transmembrane region" description="Helical" evidence="7">
    <location>
        <begin position="64"/>
        <end position="84"/>
    </location>
</feature>
<comment type="similarity">
    <text evidence="2">Belongs to the peptidase S54 family.</text>
</comment>
<dbReference type="Pfam" id="PF20216">
    <property type="entry name" value="DUF6576"/>
    <property type="match status" value="1"/>
</dbReference>
<dbReference type="GO" id="GO:0006508">
    <property type="term" value="P:proteolysis"/>
    <property type="evidence" value="ECO:0007669"/>
    <property type="project" value="UniProtKB-KW"/>
</dbReference>
<evidence type="ECO:0000256" key="5">
    <source>
        <dbReference type="ARBA" id="ARBA00022989"/>
    </source>
</evidence>
<evidence type="ECO:0000259" key="8">
    <source>
        <dbReference type="Pfam" id="PF01694"/>
    </source>
</evidence>
<evidence type="ECO:0000256" key="7">
    <source>
        <dbReference type="SAM" id="Phobius"/>
    </source>
</evidence>
<dbReference type="AlphaFoldDB" id="A0A532V0L0"/>
<name>A0A532V0L0_UNCL8</name>
<feature type="transmembrane region" description="Helical" evidence="7">
    <location>
        <begin position="21"/>
        <end position="44"/>
    </location>
</feature>
<dbReference type="InterPro" id="IPR050925">
    <property type="entry name" value="Rhomboid_protease_S54"/>
</dbReference>
<feature type="transmembrane region" description="Helical" evidence="7">
    <location>
        <begin position="177"/>
        <end position="194"/>
    </location>
</feature>
<evidence type="ECO:0000256" key="1">
    <source>
        <dbReference type="ARBA" id="ARBA00004141"/>
    </source>
</evidence>
<dbReference type="Pfam" id="PF01694">
    <property type="entry name" value="Rhomboid"/>
    <property type="match status" value="1"/>
</dbReference>
<keyword evidence="10" id="KW-0645">Protease</keyword>
<dbReference type="GO" id="GO:0016020">
    <property type="term" value="C:membrane"/>
    <property type="evidence" value="ECO:0007669"/>
    <property type="project" value="UniProtKB-SubCell"/>
</dbReference>
<dbReference type="GO" id="GO:0004252">
    <property type="term" value="F:serine-type endopeptidase activity"/>
    <property type="evidence" value="ECO:0007669"/>
    <property type="project" value="InterPro"/>
</dbReference>
<dbReference type="InterPro" id="IPR035952">
    <property type="entry name" value="Rhomboid-like_sf"/>
</dbReference>
<dbReference type="Gene3D" id="1.20.1540.10">
    <property type="entry name" value="Rhomboid-like"/>
    <property type="match status" value="1"/>
</dbReference>
<dbReference type="PANTHER" id="PTHR43731">
    <property type="entry name" value="RHOMBOID PROTEASE"/>
    <property type="match status" value="1"/>
</dbReference>
<evidence type="ECO:0000256" key="6">
    <source>
        <dbReference type="ARBA" id="ARBA00023136"/>
    </source>
</evidence>
<feature type="transmembrane region" description="Helical" evidence="7">
    <location>
        <begin position="96"/>
        <end position="114"/>
    </location>
</feature>
<sequence length="278" mass="31392">MNRARSYSIGFGSPWTPAVKALIIINGAVYIAQEFLGFPSIRIFGLVPYDVLHKGAFWQLATYMFLHGGFMHVAFNMFALWMFGSQLERVWGTRQFVKYYFITGIGAGLINVAFSSGSLIPTIGASGAIFGLLLAYGVLFPNNTILLYFFIPMKAKYFVLLFAVLEFLMARSYTADGVAHFAHLGGMAVGLLYLKGRPLLRRMKGQAAEKRHEHKEAIQVKFDAQKLADIQSIRSEVDYLLGRVSRVGYDNLTEEERKRLEEASQLLRQYTEDKEDLN</sequence>
<dbReference type="InterPro" id="IPR046483">
    <property type="entry name" value="DUF6576"/>
</dbReference>
<keyword evidence="6 7" id="KW-0472">Membrane</keyword>
<comment type="caution">
    <text evidence="10">The sequence shown here is derived from an EMBL/GenBank/DDBJ whole genome shotgun (WGS) entry which is preliminary data.</text>
</comment>
<keyword evidence="4" id="KW-0378">Hydrolase</keyword>
<evidence type="ECO:0000313" key="10">
    <source>
        <dbReference type="EMBL" id="TKJ40754.1"/>
    </source>
</evidence>
<reference evidence="10 11" key="1">
    <citation type="submission" date="2017-06" db="EMBL/GenBank/DDBJ databases">
        <title>Novel microbial phyla capable of carbon fixation and sulfur reduction in deep-sea sediments.</title>
        <authorList>
            <person name="Huang J."/>
            <person name="Baker B."/>
            <person name="Wang Y."/>
        </authorList>
    </citation>
    <scope>NUCLEOTIDE SEQUENCE [LARGE SCALE GENOMIC DNA]</scope>
    <source>
        <strain evidence="10">B3_LCP</strain>
    </source>
</reference>
<gene>
    <name evidence="10" type="ORF">CEE37_07255</name>
</gene>
<dbReference type="EMBL" id="NJBN01000004">
    <property type="protein sequence ID" value="TKJ40754.1"/>
    <property type="molecule type" value="Genomic_DNA"/>
</dbReference>
<dbReference type="Proteomes" id="UP000319619">
    <property type="component" value="Unassembled WGS sequence"/>
</dbReference>
<protein>
    <submittedName>
        <fullName evidence="10">Rhomboid family intramembrane serine protease</fullName>
    </submittedName>
</protein>
<feature type="transmembrane region" description="Helical" evidence="7">
    <location>
        <begin position="146"/>
        <end position="165"/>
    </location>
</feature>
<evidence type="ECO:0000256" key="4">
    <source>
        <dbReference type="ARBA" id="ARBA00022801"/>
    </source>
</evidence>
<feature type="domain" description="DUF6576" evidence="9">
    <location>
        <begin position="234"/>
        <end position="265"/>
    </location>
</feature>
<feature type="domain" description="Peptidase S54 rhomboid" evidence="8">
    <location>
        <begin position="55"/>
        <end position="193"/>
    </location>
</feature>
<feature type="transmembrane region" description="Helical" evidence="7">
    <location>
        <begin position="120"/>
        <end position="139"/>
    </location>
</feature>
<keyword evidence="3 7" id="KW-0812">Transmembrane</keyword>
<organism evidence="10 11">
    <name type="scientific">candidate division LCP-89 bacterium B3_LCP</name>
    <dbReference type="NCBI Taxonomy" id="2012998"/>
    <lineage>
        <taxon>Bacteria</taxon>
        <taxon>Pseudomonadati</taxon>
        <taxon>Bacteria division LCP-89</taxon>
    </lineage>
</organism>
<evidence type="ECO:0000259" key="9">
    <source>
        <dbReference type="Pfam" id="PF20216"/>
    </source>
</evidence>
<evidence type="ECO:0000313" key="11">
    <source>
        <dbReference type="Proteomes" id="UP000319619"/>
    </source>
</evidence>
<dbReference type="InterPro" id="IPR022764">
    <property type="entry name" value="Peptidase_S54_rhomboid_dom"/>
</dbReference>